<feature type="compositionally biased region" description="Low complexity" evidence="15">
    <location>
        <begin position="490"/>
        <end position="510"/>
    </location>
</feature>
<evidence type="ECO:0000256" key="2">
    <source>
        <dbReference type="ARBA" id="ARBA00004123"/>
    </source>
</evidence>
<evidence type="ECO:0000256" key="1">
    <source>
        <dbReference type="ARBA" id="ARBA00001938"/>
    </source>
</evidence>
<dbReference type="SMART" id="SM00298">
    <property type="entry name" value="CHROMO"/>
    <property type="match status" value="1"/>
</dbReference>
<dbReference type="SUPFAM" id="SSF52777">
    <property type="entry name" value="CoA-dependent acyltransferases"/>
    <property type="match status" value="1"/>
</dbReference>
<dbReference type="FunFam" id="3.30.559.10:FF:000027">
    <property type="entry name" value="Dihydrolipoamide acetyltransferase component of pyruvate dehydrogenase complex"/>
    <property type="match status" value="1"/>
</dbReference>
<feature type="region of interest" description="Disordered" evidence="15">
    <location>
        <begin position="571"/>
        <end position="598"/>
    </location>
</feature>
<dbReference type="InterPro" id="IPR004167">
    <property type="entry name" value="PSBD"/>
</dbReference>
<dbReference type="InterPro" id="IPR000953">
    <property type="entry name" value="Chromo/chromo_shadow_dom"/>
</dbReference>
<feature type="region of interest" description="Disordered" evidence="15">
    <location>
        <begin position="825"/>
        <end position="845"/>
    </location>
</feature>
<dbReference type="Pfam" id="PF17218">
    <property type="entry name" value="CBX7_C"/>
    <property type="match status" value="1"/>
</dbReference>
<evidence type="ECO:0000256" key="8">
    <source>
        <dbReference type="ARBA" id="ARBA00023128"/>
    </source>
</evidence>
<evidence type="ECO:0000256" key="6">
    <source>
        <dbReference type="ARBA" id="ARBA00022823"/>
    </source>
</evidence>
<dbReference type="PROSITE" id="PS50968">
    <property type="entry name" value="BIOTINYL_LIPOYL"/>
    <property type="match status" value="1"/>
</dbReference>
<dbReference type="Gene3D" id="4.10.320.10">
    <property type="entry name" value="E3-binding domain"/>
    <property type="match status" value="1"/>
</dbReference>
<keyword evidence="6" id="KW-0450">Lipoyl</keyword>
<feature type="region of interest" description="Disordered" evidence="15">
    <location>
        <begin position="57"/>
        <end position="196"/>
    </location>
</feature>
<dbReference type="EC" id="2.3.1.168" evidence="11"/>
<feature type="compositionally biased region" description="Low complexity" evidence="15">
    <location>
        <begin position="151"/>
        <end position="169"/>
    </location>
</feature>
<dbReference type="Gene3D" id="3.30.559.10">
    <property type="entry name" value="Chloramphenicol acetyltransferase-like domain"/>
    <property type="match status" value="1"/>
</dbReference>
<dbReference type="PANTHER" id="PTHR43178">
    <property type="entry name" value="DIHYDROLIPOAMIDE ACETYLTRANSFERASE COMPONENT OF PYRUVATE DEHYDROGENASE COMPLEX"/>
    <property type="match status" value="1"/>
</dbReference>
<feature type="compositionally biased region" description="Low complexity" evidence="15">
    <location>
        <begin position="740"/>
        <end position="755"/>
    </location>
</feature>
<dbReference type="Gene3D" id="2.40.50.40">
    <property type="match status" value="1"/>
</dbReference>
<dbReference type="InterPro" id="IPR001078">
    <property type="entry name" value="2-oxoacid_DH_actylTfrase"/>
</dbReference>
<dbReference type="SUPFAM" id="SSF54160">
    <property type="entry name" value="Chromo domain-like"/>
    <property type="match status" value="1"/>
</dbReference>
<evidence type="ECO:0000256" key="3">
    <source>
        <dbReference type="ARBA" id="ARBA00004305"/>
    </source>
</evidence>
<dbReference type="InterPro" id="IPR023213">
    <property type="entry name" value="CAT-like_dom_sf"/>
</dbReference>
<evidence type="ECO:0000256" key="7">
    <source>
        <dbReference type="ARBA" id="ARBA00022946"/>
    </source>
</evidence>
<dbReference type="InterPro" id="IPR036625">
    <property type="entry name" value="E3-bd_dom_sf"/>
</dbReference>
<dbReference type="InterPro" id="IPR003016">
    <property type="entry name" value="2-oxoA_DH_lipoyl-BS"/>
</dbReference>
<feature type="compositionally biased region" description="Basic residues" evidence="15">
    <location>
        <begin position="462"/>
        <end position="474"/>
    </location>
</feature>
<dbReference type="InterPro" id="IPR000089">
    <property type="entry name" value="Biotin_lipoyl"/>
</dbReference>
<dbReference type="GO" id="GO:0005829">
    <property type="term" value="C:cytosol"/>
    <property type="evidence" value="ECO:0007669"/>
    <property type="project" value="UniProtKB-ARBA"/>
</dbReference>
<keyword evidence="8" id="KW-0496">Mitochondrion</keyword>
<dbReference type="Pfam" id="PF00198">
    <property type="entry name" value="2-oxoacid_dh"/>
    <property type="match status" value="1"/>
</dbReference>
<dbReference type="GO" id="GO:0005759">
    <property type="term" value="C:mitochondrial matrix"/>
    <property type="evidence" value="ECO:0007669"/>
    <property type="project" value="UniProtKB-SubCell"/>
</dbReference>
<feature type="compositionally biased region" description="Basic and acidic residues" evidence="15">
    <location>
        <begin position="475"/>
        <end position="489"/>
    </location>
</feature>
<dbReference type="EMBL" id="OB660448">
    <property type="protein sequence ID" value="CAD7224836.1"/>
    <property type="molecule type" value="Genomic_DNA"/>
</dbReference>
<protein>
    <recommendedName>
        <fullName evidence="12">Lipoamide acyltransferase component of branched-chain alpha-keto acid dehydrogenase complex, mitochondrial</fullName>
        <ecNumber evidence="11">2.3.1.168</ecNumber>
    </recommendedName>
    <alternativeName>
        <fullName evidence="13">Branched-chain alpha-keto acid dehydrogenase complex component E2</fullName>
    </alternativeName>
</protein>
<dbReference type="InterPro" id="IPR011053">
    <property type="entry name" value="Single_hybrid_motif"/>
</dbReference>
<evidence type="ECO:0000256" key="15">
    <source>
        <dbReference type="SAM" id="MobiDB-lite"/>
    </source>
</evidence>
<reference evidence="16" key="1">
    <citation type="submission" date="2020-11" db="EMBL/GenBank/DDBJ databases">
        <authorList>
            <person name="Tran Van P."/>
        </authorList>
    </citation>
    <scope>NUCLEOTIDE SEQUENCE</scope>
</reference>
<dbReference type="PROSITE" id="PS00598">
    <property type="entry name" value="CHROMO_1"/>
    <property type="match status" value="1"/>
</dbReference>
<dbReference type="SUPFAM" id="SSF47005">
    <property type="entry name" value="Peripheral subunit-binding domain of 2-oxo acid dehydrogenase complex"/>
    <property type="match status" value="1"/>
</dbReference>
<dbReference type="GO" id="GO:0016407">
    <property type="term" value="F:acetyltransferase activity"/>
    <property type="evidence" value="ECO:0007669"/>
    <property type="project" value="TreeGrafter"/>
</dbReference>
<feature type="compositionally biased region" description="Acidic residues" evidence="15">
    <location>
        <begin position="113"/>
        <end position="144"/>
    </location>
</feature>
<dbReference type="OrthoDB" id="202158at2759"/>
<dbReference type="InterPro" id="IPR023780">
    <property type="entry name" value="Chromo_domain"/>
</dbReference>
<evidence type="ECO:0000256" key="13">
    <source>
        <dbReference type="ARBA" id="ARBA00042008"/>
    </source>
</evidence>
<evidence type="ECO:0000256" key="10">
    <source>
        <dbReference type="ARBA" id="ARBA00023315"/>
    </source>
</evidence>
<evidence type="ECO:0000256" key="4">
    <source>
        <dbReference type="ARBA" id="ARBA00007317"/>
    </source>
</evidence>
<keyword evidence="9" id="KW-0539">Nucleus</keyword>
<feature type="compositionally biased region" description="Basic residues" evidence="15">
    <location>
        <begin position="65"/>
        <end position="77"/>
    </location>
</feature>
<evidence type="ECO:0000256" key="5">
    <source>
        <dbReference type="ARBA" id="ARBA00022679"/>
    </source>
</evidence>
<dbReference type="GO" id="GO:0043754">
    <property type="term" value="F:dihydrolipoamide branched chain acyltransferase activity"/>
    <property type="evidence" value="ECO:0007669"/>
    <property type="project" value="UniProtKB-EC"/>
</dbReference>
<evidence type="ECO:0000313" key="16">
    <source>
        <dbReference type="EMBL" id="CAD7224836.1"/>
    </source>
</evidence>
<feature type="compositionally biased region" description="Low complexity" evidence="15">
    <location>
        <begin position="400"/>
        <end position="428"/>
    </location>
</feature>
<comment type="similarity">
    <text evidence="4">Belongs to the 2-oxoacid dehydrogenase family.</text>
</comment>
<dbReference type="PROSITE" id="PS50013">
    <property type="entry name" value="CHROMO_2"/>
    <property type="match status" value="1"/>
</dbReference>
<feature type="region of interest" description="Disordered" evidence="15">
    <location>
        <begin position="736"/>
        <end position="755"/>
    </location>
</feature>
<comment type="cofactor">
    <cofactor evidence="1">
        <name>(R)-lipoate</name>
        <dbReference type="ChEBI" id="CHEBI:83088"/>
    </cofactor>
</comment>
<dbReference type="Pfam" id="PF02817">
    <property type="entry name" value="E3_binding"/>
    <property type="match status" value="1"/>
</dbReference>
<dbReference type="Pfam" id="PF00385">
    <property type="entry name" value="Chromo"/>
    <property type="match status" value="1"/>
</dbReference>
<dbReference type="PANTHER" id="PTHR43178:SF5">
    <property type="entry name" value="LIPOAMIDE ACYLTRANSFERASE COMPONENT OF BRANCHED-CHAIN ALPHA-KETO ACID DEHYDROGENASE COMPLEX, MITOCHONDRIAL"/>
    <property type="match status" value="1"/>
</dbReference>
<dbReference type="InterPro" id="IPR023779">
    <property type="entry name" value="Chromodomain_CS"/>
</dbReference>
<evidence type="ECO:0000256" key="14">
    <source>
        <dbReference type="ARBA" id="ARBA00051775"/>
    </source>
</evidence>
<dbReference type="InterPro" id="IPR050743">
    <property type="entry name" value="2-oxoacid_DH_E2_comp"/>
</dbReference>
<dbReference type="FunFam" id="4.10.320.10:FF:000002">
    <property type="entry name" value="Dihydrolipoamide acetyltransferase component of pyruvate dehydrogenase complex"/>
    <property type="match status" value="1"/>
</dbReference>
<dbReference type="CDD" id="cd18644">
    <property type="entry name" value="CD_polycomb"/>
    <property type="match status" value="1"/>
</dbReference>
<feature type="region of interest" description="Disordered" evidence="15">
    <location>
        <begin position="397"/>
        <end position="510"/>
    </location>
</feature>
<keyword evidence="7" id="KW-0809">Transit peptide</keyword>
<proteinExistence type="inferred from homology"/>
<dbReference type="SUPFAM" id="SSF51230">
    <property type="entry name" value="Single hybrid motif"/>
    <property type="match status" value="1"/>
</dbReference>
<organism evidence="16">
    <name type="scientific">Cyprideis torosa</name>
    <dbReference type="NCBI Taxonomy" id="163714"/>
    <lineage>
        <taxon>Eukaryota</taxon>
        <taxon>Metazoa</taxon>
        <taxon>Ecdysozoa</taxon>
        <taxon>Arthropoda</taxon>
        <taxon>Crustacea</taxon>
        <taxon>Oligostraca</taxon>
        <taxon>Ostracoda</taxon>
        <taxon>Podocopa</taxon>
        <taxon>Podocopida</taxon>
        <taxon>Cytherocopina</taxon>
        <taxon>Cytheroidea</taxon>
        <taxon>Cytherideidae</taxon>
        <taxon>Cyprideis</taxon>
    </lineage>
</organism>
<keyword evidence="10" id="KW-0012">Acyltransferase</keyword>
<evidence type="ECO:0000256" key="11">
    <source>
        <dbReference type="ARBA" id="ARBA00038880"/>
    </source>
</evidence>
<keyword evidence="5" id="KW-0808">Transferase</keyword>
<dbReference type="PROSITE" id="PS00189">
    <property type="entry name" value="LIPOYL"/>
    <property type="match status" value="1"/>
</dbReference>
<evidence type="ECO:0000256" key="12">
    <source>
        <dbReference type="ARBA" id="ARBA00039275"/>
    </source>
</evidence>
<dbReference type="GO" id="GO:0031405">
    <property type="term" value="F:lipoic acid binding"/>
    <property type="evidence" value="ECO:0007669"/>
    <property type="project" value="TreeGrafter"/>
</dbReference>
<dbReference type="CDD" id="cd06849">
    <property type="entry name" value="lipoyl_domain"/>
    <property type="match status" value="1"/>
</dbReference>
<dbReference type="Pfam" id="PF00364">
    <property type="entry name" value="Biotin_lipoyl"/>
    <property type="match status" value="1"/>
</dbReference>
<sequence length="1079" mass="119387">MELSAVGDRVFAAECILKHRRKKGKSEYLVKWKGWSSKHNTWEPEDNILDKRLIEQFEEDDLKTGRGKQKKRGRPPTKRAIAPTTKSRNSRASSSKRLRLLGSSVKRKNVSSSEEEDSEAVTSEEEEEEEEEEEIEEESEEEQPPPEKKPTSNNSKSSTRPPASSVVPKKSSDLPSTSKPVLLPAPAPQNKNKGEALEREELRAGILEEKGKIGVTISSSKFQIYIIANELQIYIIAEEFQIYIIANEFQIYITAEEFQIYIIANEFQIYIIAEEFQINIIADEFQIYIIANELQIYIIAEEFQIYIIANEFQIYIIANEFQIYITAEEFQIYIIANEFQIYIIAEEFQIYIIADEFQLHIIPGLALFPFQIPGLKNYGSKSPQTSPSATTLKIVPPSPSSVSLSTSPQSPTKISISISKKPSPGSASEQLVVGSKGSAPSVPPPLLSITPVPSKQAPPAAAHHHHHHHNKHGTKQKEKEESAAKKQSEAEQSSTGKRVPPLAAPSSLLPPAAPLVTATTQEIEEVVLVTPPSQYWAQRAPRVNDITVTDVTTGDVTVTIRECKSRQGFFHDTPAIPPVKAEKPPANKTGDAPTPKAPSATCSSSNYYVVHPTASFRTSCWALKGKQVIPFLLSDIGEGIREVVVKEWFIKEGQQVRQFDPLCEVQSDKASVTITSRYDGIIKKIHHEIDATAFVGKPLVDIEVNEDEKITPGESPSKQVTVDKAVKLTSDSDFDRVELPRSAAPSPAPATLHTSPPIPPALPYVSDAVKLSKYNGGGKVLTTPAVRRIAIENQVNLLEVKGTGREGRILKEDVMKFIEARKKSVPSSITRQPPPAAAATYTPPTPSTKIEPIRGYARAMTRAMQSSLEIPHFGYYDEVDVTELMSLREDLKKIAQERGIRFSYMPIMIKAASLALRQFPILNSSLDETCENIVFKGSHNIGLAMDTPQGLVVPNIKDVQNLSVWEVAAEIMRFQGLGSRNAFGPRELMGGTFTLSNIGTIGGTYARPVIVPPEVAIGAIGRIQKLPRFDANGQVSAHNILHISWSADHRIIDGATMARFSNLWKSYLERPSLMLLDLK</sequence>
<dbReference type="GO" id="GO:0005694">
    <property type="term" value="C:chromosome"/>
    <property type="evidence" value="ECO:0007669"/>
    <property type="project" value="UniProtKB-ARBA"/>
</dbReference>
<name>A0A7R8W9I5_9CRUS</name>
<evidence type="ECO:0000256" key="9">
    <source>
        <dbReference type="ARBA" id="ARBA00023242"/>
    </source>
</evidence>
<dbReference type="GO" id="GO:0005634">
    <property type="term" value="C:nucleus"/>
    <property type="evidence" value="ECO:0007669"/>
    <property type="project" value="UniProtKB-SubCell"/>
</dbReference>
<comment type="subcellular location">
    <subcellularLocation>
        <location evidence="3">Mitochondrion matrix</location>
    </subcellularLocation>
    <subcellularLocation>
        <location evidence="2">Nucleus</location>
    </subcellularLocation>
</comment>
<dbReference type="PROSITE" id="PS51826">
    <property type="entry name" value="PSBD"/>
    <property type="match status" value="1"/>
</dbReference>
<feature type="compositionally biased region" description="Basic residues" evidence="15">
    <location>
        <begin position="94"/>
        <end position="109"/>
    </location>
</feature>
<dbReference type="InterPro" id="IPR033773">
    <property type="entry name" value="CBX7_C"/>
</dbReference>
<dbReference type="Gene3D" id="2.40.50.100">
    <property type="match status" value="1"/>
</dbReference>
<comment type="catalytic activity">
    <reaction evidence="14">
        <text>N(6)-[(R)-dihydrolipoyl]-L-lysyl-[protein] + 2-methylpropanoyl-CoA = N(6)-[(R)-S(8)-2-methylpropanoyldihydrolipoyl]-L-lysyl-[protein] + CoA</text>
        <dbReference type="Rhea" id="RHEA:18865"/>
        <dbReference type="Rhea" id="RHEA-COMP:10475"/>
        <dbReference type="Rhea" id="RHEA-COMP:10497"/>
        <dbReference type="ChEBI" id="CHEBI:57287"/>
        <dbReference type="ChEBI" id="CHEBI:57338"/>
        <dbReference type="ChEBI" id="CHEBI:83100"/>
        <dbReference type="ChEBI" id="CHEBI:83142"/>
        <dbReference type="EC" id="2.3.1.168"/>
    </reaction>
    <physiologicalReaction direction="left-to-right" evidence="14">
        <dbReference type="Rhea" id="RHEA:18866"/>
    </physiologicalReaction>
</comment>
<dbReference type="FunFam" id="2.40.50.100:FF:000013">
    <property type="entry name" value="Dihydrolipoamide acetyltransferase component of pyruvate dehydrogenase complex"/>
    <property type="match status" value="1"/>
</dbReference>
<dbReference type="AlphaFoldDB" id="A0A7R8W9I5"/>
<gene>
    <name evidence="16" type="ORF">CTOB1V02_LOCUS2789</name>
</gene>
<dbReference type="InterPro" id="IPR016197">
    <property type="entry name" value="Chromo-like_dom_sf"/>
</dbReference>
<accession>A0A7R8W9I5</accession>